<feature type="transmembrane region" description="Helical" evidence="8">
    <location>
        <begin position="353"/>
        <end position="375"/>
    </location>
</feature>
<feature type="transmembrane region" description="Helical" evidence="8">
    <location>
        <begin position="229"/>
        <end position="253"/>
    </location>
</feature>
<name>A0A2V2BUV5_9EURY</name>
<proteinExistence type="inferred from homology"/>
<evidence type="ECO:0000256" key="6">
    <source>
        <dbReference type="ARBA" id="ARBA00023136"/>
    </source>
</evidence>
<dbReference type="GO" id="GO:0008519">
    <property type="term" value="F:ammonium channel activity"/>
    <property type="evidence" value="ECO:0007669"/>
    <property type="project" value="InterPro"/>
</dbReference>
<dbReference type="Pfam" id="PF00909">
    <property type="entry name" value="Ammonium_transp"/>
    <property type="match status" value="1"/>
</dbReference>
<evidence type="ECO:0000256" key="8">
    <source>
        <dbReference type="RuleBase" id="RU362002"/>
    </source>
</evidence>
<evidence type="ECO:0000256" key="3">
    <source>
        <dbReference type="ARBA" id="ARBA00022448"/>
    </source>
</evidence>
<evidence type="ECO:0000256" key="1">
    <source>
        <dbReference type="ARBA" id="ARBA00004141"/>
    </source>
</evidence>
<dbReference type="RefSeq" id="WP_095608363.1">
    <property type="nucleotide sequence ID" value="NZ_CAUHCB010000001.1"/>
</dbReference>
<evidence type="ECO:0000313" key="11">
    <source>
        <dbReference type="Proteomes" id="UP000246004"/>
    </source>
</evidence>
<dbReference type="SUPFAM" id="SSF111352">
    <property type="entry name" value="Ammonium transporter"/>
    <property type="match status" value="1"/>
</dbReference>
<feature type="transmembrane region" description="Helical" evidence="8">
    <location>
        <begin position="166"/>
        <end position="188"/>
    </location>
</feature>
<dbReference type="InterPro" id="IPR001905">
    <property type="entry name" value="Ammonium_transpt"/>
</dbReference>
<keyword evidence="4 8" id="KW-0812">Transmembrane</keyword>
<evidence type="ECO:0000256" key="2">
    <source>
        <dbReference type="ARBA" id="ARBA00005887"/>
    </source>
</evidence>
<keyword evidence="7 8" id="KW-0924">Ammonia transport</keyword>
<accession>A0A2V2BUV5</accession>
<comment type="caution">
    <text evidence="10">The sequence shown here is derived from an EMBL/GenBank/DDBJ whole genome shotgun (WGS) entry which is preliminary data.</text>
</comment>
<evidence type="ECO:0000256" key="5">
    <source>
        <dbReference type="ARBA" id="ARBA00022989"/>
    </source>
</evidence>
<organism evidence="10 11">
    <name type="scientific">Methanosphaera cuniculi</name>
    <dbReference type="NCBI Taxonomy" id="1077256"/>
    <lineage>
        <taxon>Archaea</taxon>
        <taxon>Methanobacteriati</taxon>
        <taxon>Methanobacteriota</taxon>
        <taxon>Methanomada group</taxon>
        <taxon>Methanobacteria</taxon>
        <taxon>Methanobacteriales</taxon>
        <taxon>Methanobacteriaceae</taxon>
        <taxon>Methanosphaera</taxon>
    </lineage>
</organism>
<evidence type="ECO:0000313" key="10">
    <source>
        <dbReference type="EMBL" id="PWL08451.1"/>
    </source>
</evidence>
<evidence type="ECO:0000259" key="9">
    <source>
        <dbReference type="Pfam" id="PF00909"/>
    </source>
</evidence>
<feature type="transmembrane region" description="Helical" evidence="8">
    <location>
        <begin position="71"/>
        <end position="91"/>
    </location>
</feature>
<dbReference type="Proteomes" id="UP000246004">
    <property type="component" value="Unassembled WGS sequence"/>
</dbReference>
<feature type="transmembrane region" description="Helical" evidence="8">
    <location>
        <begin position="200"/>
        <end position="217"/>
    </location>
</feature>
<comment type="subcellular location">
    <subcellularLocation>
        <location evidence="8">Cell membrane</location>
        <topology evidence="8">Multi-pass membrane protein</topology>
    </subcellularLocation>
    <subcellularLocation>
        <location evidence="1">Membrane</location>
        <topology evidence="1">Multi-pass membrane protein</topology>
    </subcellularLocation>
</comment>
<feature type="domain" description="Ammonium transporter AmtB-like" evidence="9">
    <location>
        <begin position="13"/>
        <end position="405"/>
    </location>
</feature>
<dbReference type="PANTHER" id="PTHR43029:SF10">
    <property type="entry name" value="AMMONIUM TRANSPORTER MEP2"/>
    <property type="match status" value="1"/>
</dbReference>
<dbReference type="AlphaFoldDB" id="A0A2V2BUV5"/>
<dbReference type="InterPro" id="IPR024041">
    <property type="entry name" value="NH4_transpt_AmtB-like_dom"/>
</dbReference>
<feature type="transmembrane region" description="Helical" evidence="8">
    <location>
        <begin position="260"/>
        <end position="281"/>
    </location>
</feature>
<dbReference type="OrthoDB" id="10960at2157"/>
<feature type="transmembrane region" description="Helical" evidence="8">
    <location>
        <begin position="132"/>
        <end position="154"/>
    </location>
</feature>
<dbReference type="EMBL" id="LWMS01000017">
    <property type="protein sequence ID" value="PWL08451.1"/>
    <property type="molecule type" value="Genomic_DNA"/>
</dbReference>
<dbReference type="NCBIfam" id="TIGR00836">
    <property type="entry name" value="amt"/>
    <property type="match status" value="1"/>
</dbReference>
<evidence type="ECO:0000256" key="4">
    <source>
        <dbReference type="ARBA" id="ARBA00022692"/>
    </source>
</evidence>
<dbReference type="InterPro" id="IPR029020">
    <property type="entry name" value="Ammonium/urea_transptr"/>
</dbReference>
<reference evidence="10 11" key="1">
    <citation type="submission" date="2016-04" db="EMBL/GenBank/DDBJ databases">
        <title>Genome sequence of Methanosphaera cuniculi DSM 4103.</title>
        <authorList>
            <person name="Poehlein A."/>
            <person name="Seedorf H."/>
            <person name="Daniel R."/>
        </authorList>
    </citation>
    <scope>NUCLEOTIDE SEQUENCE [LARGE SCALE GENOMIC DNA]</scope>
    <source>
        <strain evidence="10 11">DSM 4103</strain>
    </source>
</reference>
<dbReference type="GO" id="GO:0005886">
    <property type="term" value="C:plasma membrane"/>
    <property type="evidence" value="ECO:0007669"/>
    <property type="project" value="UniProtKB-SubCell"/>
</dbReference>
<comment type="similarity">
    <text evidence="2 8">Belongs to the ammonia transporter channel (TC 1.A.11.2) family.</text>
</comment>
<keyword evidence="5 8" id="KW-1133">Transmembrane helix</keyword>
<feature type="transmembrane region" description="Helical" evidence="8">
    <location>
        <begin position="46"/>
        <end position="64"/>
    </location>
</feature>
<feature type="transmembrane region" description="Helical" evidence="8">
    <location>
        <begin position="12"/>
        <end position="34"/>
    </location>
</feature>
<protein>
    <recommendedName>
        <fullName evidence="8">Ammonium transporter</fullName>
    </recommendedName>
</protein>
<dbReference type="PROSITE" id="PS01219">
    <property type="entry name" value="AMMONIUM_TRANSP"/>
    <property type="match status" value="1"/>
</dbReference>
<feature type="transmembrane region" description="Helical" evidence="8">
    <location>
        <begin position="287"/>
        <end position="304"/>
    </location>
</feature>
<sequence>MVAEALLNTGDTAWILTASALVMIMTLPGLALFYGGMSKNKNVLNTMFMSLVGFAIAALIWVCYGYQFSFGASIAGLIGAPAHFLLSGIGIDMLHPDSTIPELLFIVFQATFAAITAALISGAVAGRMKAKAWMAFIVIWITFVYIPIAHWVWGGGWLFELGALDFAGGAVVHLNSGIAALALIMVLGSRKDTRLLPHNLGYAVIGAALLWFGWFGFNAGSALGANALAANAFITTNTAAAAAMICWILIDIWKTGKPTVLGAISGAVAGLVAITPAAGFVDVPASIVIGFTTVFVSYYAISYLKPKLGYDDALDAFGIHGLSGTWGAILTGIFASPAINTATGLLYGNPNQLVIQIISIVAVAVYSFVVTYVIAKVLDKTMGLRVSEKTEIEGLDVNEHEELGYRI</sequence>
<keyword evidence="6 8" id="KW-0472">Membrane</keyword>
<gene>
    <name evidence="10" type="primary">amt</name>
    <name evidence="10" type="ORF">MSCUN_06450</name>
</gene>
<feature type="transmembrane region" description="Helical" evidence="8">
    <location>
        <begin position="325"/>
        <end position="347"/>
    </location>
</feature>
<keyword evidence="3 8" id="KW-0813">Transport</keyword>
<dbReference type="Gene3D" id="1.10.3430.10">
    <property type="entry name" value="Ammonium transporter AmtB like domains"/>
    <property type="match status" value="1"/>
</dbReference>
<dbReference type="PANTHER" id="PTHR43029">
    <property type="entry name" value="AMMONIUM TRANSPORTER MEP2"/>
    <property type="match status" value="1"/>
</dbReference>
<feature type="transmembrane region" description="Helical" evidence="8">
    <location>
        <begin position="103"/>
        <end position="125"/>
    </location>
</feature>
<evidence type="ECO:0000256" key="7">
    <source>
        <dbReference type="ARBA" id="ARBA00023177"/>
    </source>
</evidence>
<dbReference type="InterPro" id="IPR018047">
    <property type="entry name" value="Ammonium_transpt_CS"/>
</dbReference>